<sequence>MNNVSPLFEINPFYTPPPSTIRFADSNNCLRHPKKLDIKPIEDFESILNILCINCQELINVSKIDYHSKLCIHPSEKVLQLEKDNEIEAVRFKITNLKNVLEEIALKPKLNPCDKNYIIVLIRNSLTVLNTRNLQVLENIIDSLNTILYSFKGSLCIRIYTERFTSLVAQLIGYLIIESNLNTQILGKKNIFKDIEIKSLQEQVEYYKSRAEILQKVVVKTQNMKLPEINRKVEAIRSELGSLSPSGSSNSSILFDERPFSPMGSSDEENKNQEEMKKYFYSLCLKQKINLSTNKKYKPNLSISKMLQDVIDKNIPPENWQDFVSTQFSNPDRKFVEQKPQRRSLRHK</sequence>
<keyword evidence="3" id="KW-1185">Reference proteome</keyword>
<feature type="region of interest" description="Disordered" evidence="1">
    <location>
        <begin position="241"/>
        <end position="271"/>
    </location>
</feature>
<dbReference type="AlphaFoldDB" id="A0A1R2CTB7"/>
<evidence type="ECO:0000313" key="2">
    <source>
        <dbReference type="EMBL" id="OMJ92242.1"/>
    </source>
</evidence>
<gene>
    <name evidence="2" type="ORF">SteCoe_5011</name>
</gene>
<organism evidence="2 3">
    <name type="scientific">Stentor coeruleus</name>
    <dbReference type="NCBI Taxonomy" id="5963"/>
    <lineage>
        <taxon>Eukaryota</taxon>
        <taxon>Sar</taxon>
        <taxon>Alveolata</taxon>
        <taxon>Ciliophora</taxon>
        <taxon>Postciliodesmatophora</taxon>
        <taxon>Heterotrichea</taxon>
        <taxon>Heterotrichida</taxon>
        <taxon>Stentoridae</taxon>
        <taxon>Stentor</taxon>
    </lineage>
</organism>
<protein>
    <submittedName>
        <fullName evidence="2">Uncharacterized protein</fullName>
    </submittedName>
</protein>
<dbReference type="OrthoDB" id="298209at2759"/>
<evidence type="ECO:0000313" key="3">
    <source>
        <dbReference type="Proteomes" id="UP000187209"/>
    </source>
</evidence>
<evidence type="ECO:0000256" key="1">
    <source>
        <dbReference type="SAM" id="MobiDB-lite"/>
    </source>
</evidence>
<proteinExistence type="predicted"/>
<reference evidence="2 3" key="1">
    <citation type="submission" date="2016-11" db="EMBL/GenBank/DDBJ databases">
        <title>The macronuclear genome of Stentor coeruleus: a giant cell with tiny introns.</title>
        <authorList>
            <person name="Slabodnick M."/>
            <person name="Ruby J.G."/>
            <person name="Reiff S.B."/>
            <person name="Swart E.C."/>
            <person name="Gosai S."/>
            <person name="Prabakaran S."/>
            <person name="Witkowska E."/>
            <person name="Larue G.E."/>
            <person name="Fisher S."/>
            <person name="Freeman R.M."/>
            <person name="Gunawardena J."/>
            <person name="Chu W."/>
            <person name="Stover N.A."/>
            <person name="Gregory B.D."/>
            <person name="Nowacki M."/>
            <person name="Derisi J."/>
            <person name="Roy S.W."/>
            <person name="Marshall W.F."/>
            <person name="Sood P."/>
        </authorList>
    </citation>
    <scope>NUCLEOTIDE SEQUENCE [LARGE SCALE GENOMIC DNA]</scope>
    <source>
        <strain evidence="2">WM001</strain>
    </source>
</reference>
<name>A0A1R2CTB7_9CILI</name>
<dbReference type="Proteomes" id="UP000187209">
    <property type="component" value="Unassembled WGS sequence"/>
</dbReference>
<accession>A0A1R2CTB7</accession>
<comment type="caution">
    <text evidence="2">The sequence shown here is derived from an EMBL/GenBank/DDBJ whole genome shotgun (WGS) entry which is preliminary data.</text>
</comment>
<dbReference type="EMBL" id="MPUH01000065">
    <property type="protein sequence ID" value="OMJ92242.1"/>
    <property type="molecule type" value="Genomic_DNA"/>
</dbReference>
<feature type="compositionally biased region" description="Low complexity" evidence="1">
    <location>
        <begin position="241"/>
        <end position="252"/>
    </location>
</feature>